<evidence type="ECO:0000259" key="7">
    <source>
        <dbReference type="Pfam" id="PF11728"/>
    </source>
</evidence>
<keyword evidence="4 6" id="KW-1133">Transmembrane helix</keyword>
<dbReference type="OrthoDB" id="357521at2"/>
<organism evidence="8 9">
    <name type="scientific">Alkalibacter saccharofermentans DSM 14828</name>
    <dbReference type="NCBI Taxonomy" id="1120975"/>
    <lineage>
        <taxon>Bacteria</taxon>
        <taxon>Bacillati</taxon>
        <taxon>Bacillota</taxon>
        <taxon>Clostridia</taxon>
        <taxon>Eubacteriales</taxon>
        <taxon>Eubacteriaceae</taxon>
        <taxon>Alkalibacter</taxon>
    </lineage>
</organism>
<keyword evidence="9" id="KW-1185">Reference proteome</keyword>
<keyword evidence="5 6" id="KW-0472">Membrane</keyword>
<dbReference type="InterPro" id="IPR038323">
    <property type="entry name" value="ArAE_1_C_sf"/>
</dbReference>
<evidence type="ECO:0000256" key="2">
    <source>
        <dbReference type="ARBA" id="ARBA00022475"/>
    </source>
</evidence>
<comment type="subcellular location">
    <subcellularLocation>
        <location evidence="1">Cell membrane</location>
        <topology evidence="1">Multi-pass membrane protein</topology>
    </subcellularLocation>
</comment>
<dbReference type="InterPro" id="IPR052984">
    <property type="entry name" value="UPF0421"/>
</dbReference>
<protein>
    <submittedName>
        <fullName evidence="8">Uncharacterized membrane protein YgaE, UPF0421/DUF939 family</fullName>
    </submittedName>
</protein>
<feature type="domain" description="Putative aromatic acid exporter C-terminal" evidence="7">
    <location>
        <begin position="146"/>
        <end position="310"/>
    </location>
</feature>
<evidence type="ECO:0000256" key="5">
    <source>
        <dbReference type="ARBA" id="ARBA00023136"/>
    </source>
</evidence>
<dbReference type="Proteomes" id="UP000184251">
    <property type="component" value="Unassembled WGS sequence"/>
</dbReference>
<dbReference type="Pfam" id="PF11728">
    <property type="entry name" value="ArAE_1_C"/>
    <property type="match status" value="1"/>
</dbReference>
<keyword evidence="2" id="KW-1003">Cell membrane</keyword>
<evidence type="ECO:0000256" key="4">
    <source>
        <dbReference type="ARBA" id="ARBA00022989"/>
    </source>
</evidence>
<gene>
    <name evidence="8" type="ORF">SAMN02746064_00197</name>
</gene>
<feature type="transmembrane region" description="Helical" evidence="6">
    <location>
        <begin position="56"/>
        <end position="86"/>
    </location>
</feature>
<evidence type="ECO:0000256" key="6">
    <source>
        <dbReference type="SAM" id="Phobius"/>
    </source>
</evidence>
<dbReference type="STRING" id="1120975.SAMN02746064_00197"/>
<feature type="transmembrane region" description="Helical" evidence="6">
    <location>
        <begin position="125"/>
        <end position="145"/>
    </location>
</feature>
<dbReference type="GO" id="GO:0005886">
    <property type="term" value="C:plasma membrane"/>
    <property type="evidence" value="ECO:0007669"/>
    <property type="project" value="UniProtKB-SubCell"/>
</dbReference>
<evidence type="ECO:0000313" key="8">
    <source>
        <dbReference type="EMBL" id="SHE29590.1"/>
    </source>
</evidence>
<dbReference type="InterPro" id="IPR021062">
    <property type="entry name" value="ArAE_1_C"/>
</dbReference>
<reference evidence="8 9" key="1">
    <citation type="submission" date="2016-11" db="EMBL/GenBank/DDBJ databases">
        <authorList>
            <person name="Jaros S."/>
            <person name="Januszkiewicz K."/>
            <person name="Wedrychowicz H."/>
        </authorList>
    </citation>
    <scope>NUCLEOTIDE SEQUENCE [LARGE SCALE GENOMIC DNA]</scope>
    <source>
        <strain evidence="8 9">DSM 14828</strain>
    </source>
</reference>
<dbReference type="AlphaFoldDB" id="A0A1M4SBL4"/>
<dbReference type="PANTHER" id="PTHR40064:SF1">
    <property type="entry name" value="MEMBRANE PROTEIN"/>
    <property type="match status" value="1"/>
</dbReference>
<evidence type="ECO:0000256" key="1">
    <source>
        <dbReference type="ARBA" id="ARBA00004651"/>
    </source>
</evidence>
<proteinExistence type="predicted"/>
<dbReference type="PANTHER" id="PTHR40064">
    <property type="entry name" value="MEMBRANE PROTEIN-RELATED"/>
    <property type="match status" value="1"/>
</dbReference>
<dbReference type="RefSeq" id="WP_073269193.1">
    <property type="nucleotide sequence ID" value="NZ_FQTU01000001.1"/>
</dbReference>
<evidence type="ECO:0000256" key="3">
    <source>
        <dbReference type="ARBA" id="ARBA00022692"/>
    </source>
</evidence>
<keyword evidence="3 6" id="KW-0812">Transmembrane</keyword>
<accession>A0A1M4SBL4</accession>
<dbReference type="Gene3D" id="1.20.120.940">
    <property type="entry name" value="Putative aromatic acid exporter, C-terminal domain"/>
    <property type="match status" value="1"/>
</dbReference>
<evidence type="ECO:0000313" key="9">
    <source>
        <dbReference type="Proteomes" id="UP000184251"/>
    </source>
</evidence>
<dbReference type="InterPro" id="IPR010343">
    <property type="entry name" value="ArAE_1"/>
</dbReference>
<sequence length="316" mass="36360">MKNTLYLTLKITVGVLLASITGKLLGLDYYMSAGVITMLSLLEIKRKSLFFGFQRLYTGVIAISIASLFLHLTSFTLWGFGLYLIIFIPVVLKLDAKAGLVVNTVLVSHIYDIGKVDFYVILNELSLLAIGITIALLLNLHVPVYEDKIRKIMKDTDETFKETLNMMASCLESRCKIEGVSSNIAKLRGLIADGLEKSYEYINSYYFKTDDYYSRYFSMRKSQVGRMRYMQEHCKNVFTTLEEAKPLAEFTYAVSREFDEENPATELITRIEDLRNKYRISPLPTTREEFESRAILFQFLNDLEEFIRIKVEFLAS</sequence>
<dbReference type="Pfam" id="PF06081">
    <property type="entry name" value="ArAE_1"/>
    <property type="match status" value="1"/>
</dbReference>
<dbReference type="EMBL" id="FQTU01000001">
    <property type="protein sequence ID" value="SHE29590.1"/>
    <property type="molecule type" value="Genomic_DNA"/>
</dbReference>
<name>A0A1M4SBL4_9FIRM</name>